<evidence type="ECO:0000313" key="2">
    <source>
        <dbReference type="Proteomes" id="UP000660611"/>
    </source>
</evidence>
<comment type="caution">
    <text evidence="1">The sequence shown here is derived from an EMBL/GenBank/DDBJ whole genome shotgun (WGS) entry which is preliminary data.</text>
</comment>
<protein>
    <submittedName>
        <fullName evidence="1">Uncharacterized protein</fullName>
    </submittedName>
</protein>
<dbReference type="AlphaFoldDB" id="A0A919PV81"/>
<name>A0A919PV81_9ACTN</name>
<organism evidence="1 2">
    <name type="scientific">Dactylosporangium siamense</name>
    <dbReference type="NCBI Taxonomy" id="685454"/>
    <lineage>
        <taxon>Bacteria</taxon>
        <taxon>Bacillati</taxon>
        <taxon>Actinomycetota</taxon>
        <taxon>Actinomycetes</taxon>
        <taxon>Micromonosporales</taxon>
        <taxon>Micromonosporaceae</taxon>
        <taxon>Dactylosporangium</taxon>
    </lineage>
</organism>
<gene>
    <name evidence="1" type="ORF">Dsi01nite_070940</name>
</gene>
<dbReference type="Proteomes" id="UP000660611">
    <property type="component" value="Unassembled WGS sequence"/>
</dbReference>
<proteinExistence type="predicted"/>
<evidence type="ECO:0000313" key="1">
    <source>
        <dbReference type="EMBL" id="GIG49053.1"/>
    </source>
</evidence>
<sequence length="163" mass="17330">MGIYLVDVSPGSWAQDDIIRTLLDRALGERGLAAYPGPRGEVPAADSFEEKVSPPMDGFAELCDRHGAGDVLEAALFVPVAFDGLITLPAGNAHDDERTVVLSSHRLRDLVAPMAAEAGLPAELPRGTLALSNAIADPVTFYVAVYRQAAEHSLRYGCPLAYV</sequence>
<keyword evidence="2" id="KW-1185">Reference proteome</keyword>
<reference evidence="1" key="1">
    <citation type="submission" date="2021-01" db="EMBL/GenBank/DDBJ databases">
        <title>Whole genome shotgun sequence of Dactylosporangium siamense NBRC 106093.</title>
        <authorList>
            <person name="Komaki H."/>
            <person name="Tamura T."/>
        </authorList>
    </citation>
    <scope>NUCLEOTIDE SEQUENCE</scope>
    <source>
        <strain evidence="1">NBRC 106093</strain>
    </source>
</reference>
<accession>A0A919PV81</accession>
<dbReference type="RefSeq" id="WP_203850734.1">
    <property type="nucleotide sequence ID" value="NZ_BAAAVW010000020.1"/>
</dbReference>
<dbReference type="EMBL" id="BONQ01000110">
    <property type="protein sequence ID" value="GIG49053.1"/>
    <property type="molecule type" value="Genomic_DNA"/>
</dbReference>